<dbReference type="InterPro" id="IPR034904">
    <property type="entry name" value="FSCA_dom_sf"/>
</dbReference>
<dbReference type="PANTHER" id="PTHR42831">
    <property type="entry name" value="FE-S PROTEIN MATURATION AUXILIARY FACTOR YITW"/>
    <property type="match status" value="1"/>
</dbReference>
<dbReference type="KEGG" id="bco:Bcell_2300"/>
<dbReference type="InterPro" id="IPR002744">
    <property type="entry name" value="MIP18-like"/>
</dbReference>
<dbReference type="AlphaFoldDB" id="E6TQP9"/>
<proteinExistence type="predicted"/>
<feature type="domain" description="MIP18 family-like" evidence="1">
    <location>
        <begin position="10"/>
        <end position="81"/>
    </location>
</feature>
<reference evidence="2" key="1">
    <citation type="submission" date="2010-12" db="EMBL/GenBank/DDBJ databases">
        <title>Complete sequence of Bacillus cellulosilyticus DSM 2522.</title>
        <authorList>
            <consortium name="US DOE Joint Genome Institute"/>
            <person name="Lucas S."/>
            <person name="Copeland A."/>
            <person name="Lapidus A."/>
            <person name="Cheng J.-F."/>
            <person name="Bruce D."/>
            <person name="Goodwin L."/>
            <person name="Pitluck S."/>
            <person name="Chertkov O."/>
            <person name="Detter J.C."/>
            <person name="Han C."/>
            <person name="Tapia R."/>
            <person name="Land M."/>
            <person name="Hauser L."/>
            <person name="Jeffries C."/>
            <person name="Kyrpides N."/>
            <person name="Ivanova N."/>
            <person name="Mikhailova N."/>
            <person name="Brumm P."/>
            <person name="Mead D."/>
            <person name="Woyke T."/>
        </authorList>
    </citation>
    <scope>NUCLEOTIDE SEQUENCE [LARGE SCALE GENOMIC DNA]</scope>
    <source>
        <strain evidence="2">DSM 2522</strain>
    </source>
</reference>
<evidence type="ECO:0000313" key="3">
    <source>
        <dbReference type="Proteomes" id="UP000001401"/>
    </source>
</evidence>
<accession>E6TQP9</accession>
<dbReference type="eggNOG" id="COG2151">
    <property type="taxonomic scope" value="Bacteria"/>
</dbReference>
<dbReference type="PANTHER" id="PTHR42831:SF1">
    <property type="entry name" value="FE-S PROTEIN MATURATION AUXILIARY FACTOR YITW"/>
    <property type="match status" value="1"/>
</dbReference>
<name>E6TQP9_EVAC2</name>
<dbReference type="EMBL" id="CP002394">
    <property type="protein sequence ID" value="ADU30560.1"/>
    <property type="molecule type" value="Genomic_DNA"/>
</dbReference>
<sequence>MSEGLVDKAFEILEDVQDPELGVDIVNLGLVYEIYIDDHDVANIKMTMTSMGCPVAGQIVHNVKTTLKAGMPHLKEVHVDVVWNPPWSKDKMSRIAKIALGVHG</sequence>
<dbReference type="HOGENOM" id="CLU_091588_2_0_9"/>
<keyword evidence="3" id="KW-1185">Reference proteome</keyword>
<evidence type="ECO:0000259" key="1">
    <source>
        <dbReference type="Pfam" id="PF01883"/>
    </source>
</evidence>
<evidence type="ECO:0000313" key="2">
    <source>
        <dbReference type="EMBL" id="ADU30560.1"/>
    </source>
</evidence>
<dbReference type="OrthoDB" id="9805360at2"/>
<dbReference type="RefSeq" id="WP_013488895.1">
    <property type="nucleotide sequence ID" value="NC_014829.1"/>
</dbReference>
<dbReference type="Proteomes" id="UP000001401">
    <property type="component" value="Chromosome"/>
</dbReference>
<dbReference type="Gene3D" id="3.30.300.130">
    <property type="entry name" value="Fe-S cluster assembly (FSCA)"/>
    <property type="match status" value="1"/>
</dbReference>
<gene>
    <name evidence="2" type="ordered locus">Bcell_2300</name>
</gene>
<dbReference type="SUPFAM" id="SSF117916">
    <property type="entry name" value="Fe-S cluster assembly (FSCA) domain-like"/>
    <property type="match status" value="1"/>
</dbReference>
<dbReference type="InterPro" id="IPR052339">
    <property type="entry name" value="Fe-S_Maturation_MIP18"/>
</dbReference>
<organism evidence="2 3">
    <name type="scientific">Evansella cellulosilytica (strain ATCC 21833 / DSM 2522 / FERM P-1141 / JCM 9156 / N-4)</name>
    <name type="common">Bacillus cellulosilyticus</name>
    <dbReference type="NCBI Taxonomy" id="649639"/>
    <lineage>
        <taxon>Bacteria</taxon>
        <taxon>Bacillati</taxon>
        <taxon>Bacillota</taxon>
        <taxon>Bacilli</taxon>
        <taxon>Bacillales</taxon>
        <taxon>Bacillaceae</taxon>
        <taxon>Evansella</taxon>
    </lineage>
</organism>
<dbReference type="Pfam" id="PF01883">
    <property type="entry name" value="FeS_assembly_P"/>
    <property type="match status" value="1"/>
</dbReference>
<dbReference type="STRING" id="649639.Bcell_2300"/>
<protein>
    <recommendedName>
        <fullName evidence="1">MIP18 family-like domain-containing protein</fullName>
    </recommendedName>
</protein>